<dbReference type="RefSeq" id="XP_070911995.1">
    <property type="nucleotide sequence ID" value="XM_071055894.1"/>
</dbReference>
<feature type="region of interest" description="Disordered" evidence="1">
    <location>
        <begin position="117"/>
        <end position="171"/>
    </location>
</feature>
<feature type="compositionally biased region" description="Basic residues" evidence="1">
    <location>
        <begin position="135"/>
        <end position="144"/>
    </location>
</feature>
<comment type="caution">
    <text evidence="3">The sequence shown here is derived from an EMBL/GenBank/DDBJ whole genome shotgun (WGS) entry which is preliminary data.</text>
</comment>
<proteinExistence type="predicted"/>
<dbReference type="GeneID" id="98171217"/>
<name>A0ABQ0FXM9_9PEZI</name>
<feature type="compositionally biased region" description="Basic and acidic residues" evidence="1">
    <location>
        <begin position="147"/>
        <end position="159"/>
    </location>
</feature>
<keyword evidence="2" id="KW-1133">Transmembrane helix</keyword>
<dbReference type="Proteomes" id="UP001628179">
    <property type="component" value="Unassembled WGS sequence"/>
</dbReference>
<evidence type="ECO:0000313" key="3">
    <source>
        <dbReference type="EMBL" id="GAB1310262.1"/>
    </source>
</evidence>
<keyword evidence="2" id="KW-0812">Transmembrane</keyword>
<sequence>MNKTETQRFDLFFDLPPEIREHILSYICLFPGGVLVGGGVNVPVAAAAAAAAAGASRDESFADENDDDGDGDGDGDGQGQEAANPPVNLFLASPFFYREAGDLYYGRNVFHLDFGGASSSSSSSSRTANPSGAWGRRRNIRRWQRQQQREEREERDNESNRGSGGMGKKRKWGGSVVMRLLTDAEAAGARGRIRSVVCYIARFGALAMGHLVPALAGMVLGGGLKRVRIDVREGVKGGRQQGLLRVGDEQRARNLDLAGNPALKSLLVLLTDPDIETGELRVSQRFHTQFWCQFHREAGCAMSTGHASDGADEGHEGDFLDVDIHKLVQALGQGVEFRIKKVGNG</sequence>
<evidence type="ECO:0000256" key="2">
    <source>
        <dbReference type="SAM" id="Phobius"/>
    </source>
</evidence>
<evidence type="ECO:0000313" key="4">
    <source>
        <dbReference type="Proteomes" id="UP001628179"/>
    </source>
</evidence>
<reference evidence="3 4" key="1">
    <citation type="submission" date="2024-09" db="EMBL/GenBank/DDBJ databases">
        <title>Itraconazole resistance in Madurella fahalii resulting from another homologue of gene encoding cytochrome P450 14-alpha sterol demethylase (CYP51).</title>
        <authorList>
            <person name="Yoshioka I."/>
            <person name="Fahal A.H."/>
            <person name="Kaneko S."/>
            <person name="Yaguchi T."/>
        </authorList>
    </citation>
    <scope>NUCLEOTIDE SEQUENCE [LARGE SCALE GENOMIC DNA]</scope>
    <source>
        <strain evidence="3 4">IFM 68171</strain>
    </source>
</reference>
<keyword evidence="4" id="KW-1185">Reference proteome</keyword>
<dbReference type="EMBL" id="BAAFSV010000001">
    <property type="protein sequence ID" value="GAB1310262.1"/>
    <property type="molecule type" value="Genomic_DNA"/>
</dbReference>
<organism evidence="3 4">
    <name type="scientific">Madurella fahalii</name>
    <dbReference type="NCBI Taxonomy" id="1157608"/>
    <lineage>
        <taxon>Eukaryota</taxon>
        <taxon>Fungi</taxon>
        <taxon>Dikarya</taxon>
        <taxon>Ascomycota</taxon>
        <taxon>Pezizomycotina</taxon>
        <taxon>Sordariomycetes</taxon>
        <taxon>Sordariomycetidae</taxon>
        <taxon>Sordariales</taxon>
        <taxon>Sordariales incertae sedis</taxon>
        <taxon>Madurella</taxon>
    </lineage>
</organism>
<feature type="region of interest" description="Disordered" evidence="1">
    <location>
        <begin position="55"/>
        <end position="84"/>
    </location>
</feature>
<feature type="compositionally biased region" description="Acidic residues" evidence="1">
    <location>
        <begin position="61"/>
        <end position="75"/>
    </location>
</feature>
<accession>A0ABQ0FXM9</accession>
<evidence type="ECO:0000256" key="1">
    <source>
        <dbReference type="SAM" id="MobiDB-lite"/>
    </source>
</evidence>
<protein>
    <submittedName>
        <fullName evidence="3">Uncharacterized protein</fullName>
    </submittedName>
</protein>
<gene>
    <name evidence="3" type="ORF">MFIFM68171_00472</name>
</gene>
<keyword evidence="2" id="KW-0472">Membrane</keyword>
<feature type="transmembrane region" description="Helical" evidence="2">
    <location>
        <begin position="199"/>
        <end position="220"/>
    </location>
</feature>